<proteinExistence type="predicted"/>
<dbReference type="EMBL" id="UINC01049333">
    <property type="protein sequence ID" value="SVB60986.1"/>
    <property type="molecule type" value="Genomic_DNA"/>
</dbReference>
<feature type="domain" description="HNH nuclease" evidence="1">
    <location>
        <begin position="203"/>
        <end position="267"/>
    </location>
</feature>
<organism evidence="2">
    <name type="scientific">marine metagenome</name>
    <dbReference type="NCBI Taxonomy" id="408172"/>
    <lineage>
        <taxon>unclassified sequences</taxon>
        <taxon>metagenomes</taxon>
        <taxon>ecological metagenomes</taxon>
    </lineage>
</organism>
<dbReference type="AlphaFoldDB" id="A0A382FD23"/>
<gene>
    <name evidence="2" type="ORF">METZ01_LOCUS213840</name>
</gene>
<dbReference type="Gene3D" id="1.10.30.50">
    <property type="match status" value="1"/>
</dbReference>
<protein>
    <recommendedName>
        <fullName evidence="1">HNH nuclease domain-containing protein</fullName>
    </recommendedName>
</protein>
<dbReference type="InterPro" id="IPR003615">
    <property type="entry name" value="HNH_nuc"/>
</dbReference>
<accession>A0A382FD23</accession>
<name>A0A382FD23_9ZZZZ</name>
<evidence type="ECO:0000259" key="1">
    <source>
        <dbReference type="SMART" id="SM00507"/>
    </source>
</evidence>
<dbReference type="SMART" id="SM00507">
    <property type="entry name" value="HNHc"/>
    <property type="match status" value="1"/>
</dbReference>
<reference evidence="2" key="1">
    <citation type="submission" date="2018-05" db="EMBL/GenBank/DDBJ databases">
        <authorList>
            <person name="Lanie J.A."/>
            <person name="Ng W.-L."/>
            <person name="Kazmierczak K.M."/>
            <person name="Andrzejewski T.M."/>
            <person name="Davidsen T.M."/>
            <person name="Wayne K.J."/>
            <person name="Tettelin H."/>
            <person name="Glass J.I."/>
            <person name="Rusch D."/>
            <person name="Podicherti R."/>
            <person name="Tsui H.-C.T."/>
            <person name="Winkler M.E."/>
        </authorList>
    </citation>
    <scope>NUCLEOTIDE SEQUENCE</scope>
</reference>
<sequence length="337" mass="39399">MSEILSPTLNNIWRSIVMRGNNVASYKFALAESLINLVIQGKSFITLDELAIPFSEAICRHIKKVEKQITNPNPGKFLSACKAYNSGTIKKEELIQITTKHAFNDVIDRFHIVNRTDMEKKFYIDERKTNKGLTITDEMFTLEDGFQFQNFPKELEARWRLVETAWDLNISPKLLEVEYDDSLEYLNINRLDDKIFRRTPVTSCKDALNGYQQGKCFYCLHKISVKENSEYLAEVDHFFPHFLKKNQLQVNLDGVWNLVLACKSCNRGTNGKSSKIPARIFLYNLNERNNWLISSHHPLKETIINQTGTTTEKRRKFLNHIYEKVIKLFPYSQWYPK</sequence>
<evidence type="ECO:0000313" key="2">
    <source>
        <dbReference type="EMBL" id="SVB60986.1"/>
    </source>
</evidence>